<gene>
    <name evidence="4" type="ORF">ABNX05_18190</name>
</gene>
<protein>
    <submittedName>
        <fullName evidence="4">Phage tail protein</fullName>
    </submittedName>
</protein>
<evidence type="ECO:0000313" key="4">
    <source>
        <dbReference type="EMBL" id="MEQ6356556.1"/>
    </source>
</evidence>
<feature type="domain" description="YOMG-like N-terminal" evidence="3">
    <location>
        <begin position="20"/>
        <end position="104"/>
    </location>
</feature>
<sequence>MKKIGEIDYDLKLPKKRLFLCKPNKSTIAKINEAYDVQYYTKLSTVNELSFKIPTIIIKDDVPMENPNIERIKHRYIFKYVVGGMTEYFLFNESNKTYGEEDYIEYRAYSLGVQLSDKNIREFEKIGNLQEVAESVLDDVYGSLQEVPIKRWKIGYVDSYFTTSETAKRKYNVSSMSLLEVIYDMATKWNAVIKWNTEDLVVDFFRPENVGLNKGFYIRDGKYLESFDLSVDSSSTVTRLRAFGSDGLTFRRINPLGEDYIQDFSFYMYPFEYDKNTQKVIKSSDYMSNNLCIALTKYEDLMKSLESDYEIISKKLEALQEIYTIETDRLSKITVERILIENERDVLLAEFQTDKSHWGTNGFNDSGTKEGTQAHTEIIERLRAKEAEESAQQAVVENSRLNVEDVEHEKQVHLDKLKPSINFTNDEWAELQNFIIVQEYTNDSITREEDLLKESKTVFKQNQEPKIKLTVSLIDFLSVVECQNDWDKLGLGDSIKIRYDRLKVNILAKIIEINYDFESFAITLTIANEKDLKDGSDKLMDLLNKADLTSTIVGMDKDGWNLSKENNGKINDLINNKWDSLKQAVLAGYDQTITISERGIIVKALDDPQSWLVIQNGFLAITNDNGNTWKHAISKDGIWGEYIFGKIISGVNLYIEDESGAWKTQGSRTTIYNADGKEVMWLGLVSDNLRDEFDNIIRQEQGECFGLKSWNDASKVEITDCTGIAISRWKDGDWEKVFWANTDGTLYTKHMVAEGIKIVNDTGDLIMDAENNIFNIGIFNQIVADGKLTTLEKLQIATELHKIHADYKALLTHAEKYIKSDRDNNVDFEGAWDGTKFPTQYVASDLYSTQPLTDAYTALVNYLSQFIPITEKGIERTKNLEIDHDNPLMETTSDIADRGYFIQVFRDYHNQSQKLKELIQDSIFYSGINMGKYYNNLIMDKYGFVAVRNDGRYRAYLNATNGLALQKWEKGKWVSKLFATLGDPMWEDGTLFAEGLVTHNLRIVDANMNDKIKFDWYDGITIYGDNNGAIIYLNGNDGIKITVNGDRKFWVGLDGRLYAKDITTHNLKIVDGNLGEKITFDHEKGISIFGKSADIFLNANDAIRIKTKSGEDRFWVDTNGSMFAKKLYIMGDDTEMIKDIDGSYISDLTVNSLKTLGRGNTKQDIIHIAKNFMKFNTFFSGAEKTKLEFTYEGSGDTSYPVAIFGAGNGRSYGSGSEQAKIYKDNSKFAIEYDAPNGVMTKFYFNQSDTDDSGQAVYFESKGGVRFHSDKKFVAKTDLYEFFRVVKGQDAKMQFGQYSWISIENDNLMIRFDTNNYIKISASGVEVKGTKISLN</sequence>
<dbReference type="Pfam" id="PF06605">
    <property type="entry name" value="Prophage_tail"/>
    <property type="match status" value="1"/>
</dbReference>
<accession>A0ABV1MVN0</accession>
<reference evidence="4 5" key="1">
    <citation type="submission" date="2024-06" db="EMBL/GenBank/DDBJ databases">
        <title>Lysinibacillus zambalefons sp. nov., a Novel Firmicute Isolated from the Poon Bato Zambales Hyperalkaline Spring.</title>
        <authorList>
            <person name="Aja J.A."/>
            <person name="Lazaro J.E.H."/>
            <person name="Llorin L.D."/>
            <person name="Lim K.R."/>
            <person name="Teodosio J."/>
            <person name="Dalisay D.S."/>
        </authorList>
    </citation>
    <scope>NUCLEOTIDE SEQUENCE [LARGE SCALE GENOMIC DNA]</scope>
    <source>
        <strain evidence="4 5">M3</strain>
    </source>
</reference>
<keyword evidence="1" id="KW-0175">Coiled coil</keyword>
<name>A0ABV1MVN0_9BACI</name>
<keyword evidence="5" id="KW-1185">Reference proteome</keyword>
<feature type="domain" description="Tail spike" evidence="2">
    <location>
        <begin position="150"/>
        <end position="529"/>
    </location>
</feature>
<evidence type="ECO:0000259" key="2">
    <source>
        <dbReference type="Pfam" id="PF06605"/>
    </source>
</evidence>
<evidence type="ECO:0000313" key="5">
    <source>
        <dbReference type="Proteomes" id="UP001478862"/>
    </source>
</evidence>
<evidence type="ECO:0000256" key="1">
    <source>
        <dbReference type="SAM" id="Coils"/>
    </source>
</evidence>
<dbReference type="EMBL" id="JBEGDG010000015">
    <property type="protein sequence ID" value="MEQ6356556.1"/>
    <property type="molecule type" value="Genomic_DNA"/>
</dbReference>
<evidence type="ECO:0000259" key="3">
    <source>
        <dbReference type="Pfam" id="PF24049"/>
    </source>
</evidence>
<dbReference type="Pfam" id="PF24049">
    <property type="entry name" value="YOMG_N"/>
    <property type="match status" value="1"/>
</dbReference>
<organism evidence="4 5">
    <name type="scientific">Lysinibacillus zambalensis</name>
    <dbReference type="NCBI Taxonomy" id="3160866"/>
    <lineage>
        <taxon>Bacteria</taxon>
        <taxon>Bacillati</taxon>
        <taxon>Bacillota</taxon>
        <taxon>Bacilli</taxon>
        <taxon>Bacillales</taxon>
        <taxon>Bacillaceae</taxon>
        <taxon>Lysinibacillus</taxon>
    </lineage>
</organism>
<dbReference type="RefSeq" id="WP_349661002.1">
    <property type="nucleotide sequence ID" value="NZ_JBEGDG010000015.1"/>
</dbReference>
<dbReference type="Proteomes" id="UP001478862">
    <property type="component" value="Unassembled WGS sequence"/>
</dbReference>
<feature type="coiled-coil region" evidence="1">
    <location>
        <begin position="295"/>
        <end position="322"/>
    </location>
</feature>
<comment type="caution">
    <text evidence="4">The sequence shown here is derived from an EMBL/GenBank/DDBJ whole genome shotgun (WGS) entry which is preliminary data.</text>
</comment>
<dbReference type="InterPro" id="IPR010572">
    <property type="entry name" value="Tail_dom"/>
</dbReference>
<proteinExistence type="predicted"/>
<dbReference type="InterPro" id="IPR057796">
    <property type="entry name" value="YOMG-like_N"/>
</dbReference>